<gene>
    <name evidence="1" type="ORF">AKO1_004447</name>
    <name evidence="2" type="ORF">AKO1_013583</name>
</gene>
<sequence>MNRTLKYFGITTALFTTLFYSGKNLHAEARVKTRRLKFLDEQLKPPNKNDFDKFFSGIDELYVIAVSGPTSSGKSTLLNELYKNTLGEETFNAEGGTLRNVTVGCDAILTDIHPEVESTEPGTSYREKTVATLLLDTEGLLGPEPNSTFKSDLMLLRLLPTANVIIYNCQGAPTKEVFTSLSQFSKLVDMNFEELSTEHRPDIVFFAQQCNRLFNRHTLQTFGPDGSLPKYLFHDYYAACSPSMVKDSLRTSPDKNLDASDLLKVLNNIKEYNQNAFRRTSDNLWHWLNFFDKEAPCSLIRDHPDYRFPPCEAVCELCDKQCAKTKIRVHSKHRVFDDGRGCSNRLVEQWRPKCRLCYEQCSASLASLPDVERVKTLWYPLYGHCYNCKVHSTIAHDYELARVLLFLFVILQSSEKKENISNYYDHRWK</sequence>
<dbReference type="Gene3D" id="3.40.50.300">
    <property type="entry name" value="P-loop containing nucleotide triphosphate hydrolases"/>
    <property type="match status" value="1"/>
</dbReference>
<evidence type="ECO:0000313" key="2">
    <source>
        <dbReference type="EMBL" id="KAL0480925.1"/>
    </source>
</evidence>
<accession>A0AAW2YSK7</accession>
<proteinExistence type="predicted"/>
<dbReference type="Proteomes" id="UP001431209">
    <property type="component" value="Unassembled WGS sequence"/>
</dbReference>
<evidence type="ECO:0000313" key="1">
    <source>
        <dbReference type="EMBL" id="KAL0480130.1"/>
    </source>
</evidence>
<evidence type="ECO:0000313" key="3">
    <source>
        <dbReference type="Proteomes" id="UP001431209"/>
    </source>
</evidence>
<dbReference type="InterPro" id="IPR027417">
    <property type="entry name" value="P-loop_NTPase"/>
</dbReference>
<dbReference type="SUPFAM" id="SSF52540">
    <property type="entry name" value="P-loop containing nucleoside triphosphate hydrolases"/>
    <property type="match status" value="1"/>
</dbReference>
<dbReference type="AlphaFoldDB" id="A0AAW2YSK7"/>
<organism evidence="1 3">
    <name type="scientific">Acrasis kona</name>
    <dbReference type="NCBI Taxonomy" id="1008807"/>
    <lineage>
        <taxon>Eukaryota</taxon>
        <taxon>Discoba</taxon>
        <taxon>Heterolobosea</taxon>
        <taxon>Tetramitia</taxon>
        <taxon>Eutetramitia</taxon>
        <taxon>Acrasidae</taxon>
        <taxon>Acrasis</taxon>
    </lineage>
</organism>
<protein>
    <submittedName>
        <fullName evidence="1">PF14</fullName>
    </submittedName>
</protein>
<name>A0AAW2YSK7_9EUKA</name>
<dbReference type="EMBL" id="JAOPGA020000703">
    <property type="protein sequence ID" value="KAL0480925.1"/>
    <property type="molecule type" value="Genomic_DNA"/>
</dbReference>
<keyword evidence="3" id="KW-1185">Reference proteome</keyword>
<comment type="caution">
    <text evidence="1">The sequence shown here is derived from an EMBL/GenBank/DDBJ whole genome shotgun (WGS) entry which is preliminary data.</text>
</comment>
<reference evidence="1 3" key="1">
    <citation type="submission" date="2024-03" db="EMBL/GenBank/DDBJ databases">
        <title>The Acrasis kona genome and developmental transcriptomes reveal deep origins of eukaryotic multicellular pathways.</title>
        <authorList>
            <person name="Sheikh S."/>
            <person name="Fu C.-J."/>
            <person name="Brown M.W."/>
            <person name="Baldauf S.L."/>
        </authorList>
    </citation>
    <scope>NUCLEOTIDE SEQUENCE [LARGE SCALE GENOMIC DNA]</scope>
    <source>
        <strain evidence="1 3">ATCC MYA-3509</strain>
    </source>
</reference>
<dbReference type="EMBL" id="JAOPGA020000627">
    <property type="protein sequence ID" value="KAL0480130.1"/>
    <property type="molecule type" value="Genomic_DNA"/>
</dbReference>